<accession>A0A6M3YNS4</accession>
<evidence type="ECO:0000313" key="1">
    <source>
        <dbReference type="EMBL" id="QJI53505.1"/>
    </source>
</evidence>
<name>A0A6M3YNS4_9VIRU</name>
<sequence>MNEIIRTRTNAQLPMYFVTYAAPNTRIKFSGGRTAENVEIVATRTIKHIAVHSEIGSFLITCCYFEKEQQFDGNYPGYFKVQTSVPTKFDANLIESTRTEQIHPTYHSNLYRAISFNYTDVISVNRGVRGFTRGNSIDFNRNMHRLASEFKTSFDIVIRNLETNYITLYVRFQMGNPISTSQMVIRVPVQYQTMYSTLSIDAEVLAIDSIQEAPNTNLQISDVHDFTENVIHPNMAMAAAMIGGGVVEGIGKGIETWARYKMWSEQLGWYKQQQSNQFAFNREYQSRGFNQQFAYQTFQNQMAGYRTESSARGLTNTNTSISRPGLGYVPMNERMDFGSAHYGSPKPFVYSHTQTPNQPARAMEPTSTAVSAFTAKPEPDHIPTSVGMPDGSRITTTAEIHEVPAEHRQTPQVLQV</sequence>
<dbReference type="EMBL" id="MN933885">
    <property type="protein sequence ID" value="QJI53505.1"/>
    <property type="molecule type" value="Genomic_RNA"/>
</dbReference>
<reference evidence="1" key="1">
    <citation type="submission" date="2020-01" db="EMBL/GenBank/DDBJ databases">
        <title>Viral genomes from wild and zoo birds in China.</title>
        <authorList>
            <person name="Zhao M."/>
            <person name="Shan L.T."/>
            <person name="Yang X.S."/>
            <person name="Zhang W."/>
        </authorList>
    </citation>
    <scope>NUCLEOTIDE SEQUENCE</scope>
    <source>
        <strain evidence="1">Rfb198shi5</strain>
    </source>
</reference>
<proteinExistence type="predicted"/>
<organism evidence="1">
    <name type="scientific">Riboviria sp</name>
    <dbReference type="NCBI Taxonomy" id="2585031"/>
    <lineage>
        <taxon>Viruses</taxon>
        <taxon>Riboviria</taxon>
    </lineage>
</organism>
<protein>
    <submittedName>
        <fullName evidence="1">Uncharacterized protein</fullName>
    </submittedName>
</protein>